<dbReference type="AlphaFoldDB" id="A0A5P6VUS0"/>
<dbReference type="InterPro" id="IPR029063">
    <property type="entry name" value="SAM-dependent_MTases_sf"/>
</dbReference>
<dbReference type="Gene3D" id="3.40.50.720">
    <property type="entry name" value="NAD(P)-binding Rossmann-like Domain"/>
    <property type="match status" value="1"/>
</dbReference>
<keyword evidence="2" id="KW-0489">Methyltransferase</keyword>
<dbReference type="InterPro" id="IPR050508">
    <property type="entry name" value="Methyltransf_Superfamily"/>
</dbReference>
<dbReference type="Gene3D" id="1.50.10.20">
    <property type="match status" value="1"/>
</dbReference>
<proteinExistence type="predicted"/>
<dbReference type="PANTHER" id="PTHR42912">
    <property type="entry name" value="METHYLTRANSFERASE"/>
    <property type="match status" value="1"/>
</dbReference>
<keyword evidence="2" id="KW-0808">Transferase</keyword>
<gene>
    <name evidence="2" type="ORF">FXF36_09030</name>
</gene>
<dbReference type="Proteomes" id="UP000327030">
    <property type="component" value="Chromosome 1"/>
</dbReference>
<dbReference type="CDD" id="cd02440">
    <property type="entry name" value="AdoMet_MTases"/>
    <property type="match status" value="1"/>
</dbReference>
<dbReference type="SUPFAM" id="SSF48239">
    <property type="entry name" value="Terpenoid cyclases/Protein prenyltransferases"/>
    <property type="match status" value="1"/>
</dbReference>
<feature type="domain" description="Methyltransferase type 11" evidence="1">
    <location>
        <begin position="445"/>
        <end position="536"/>
    </location>
</feature>
<dbReference type="SUPFAM" id="SSF53335">
    <property type="entry name" value="S-adenosyl-L-methionine-dependent methyltransferases"/>
    <property type="match status" value="1"/>
</dbReference>
<evidence type="ECO:0000313" key="3">
    <source>
        <dbReference type="Proteomes" id="UP000327030"/>
    </source>
</evidence>
<organism evidence="2 3">
    <name type="scientific">Pseudobutyrivibrio xylanivorans</name>
    <dbReference type="NCBI Taxonomy" id="185007"/>
    <lineage>
        <taxon>Bacteria</taxon>
        <taxon>Bacillati</taxon>
        <taxon>Bacillota</taxon>
        <taxon>Clostridia</taxon>
        <taxon>Lachnospirales</taxon>
        <taxon>Lachnospiraceae</taxon>
        <taxon>Pseudobutyrivibrio</taxon>
    </lineage>
</organism>
<dbReference type="GO" id="GO:0032259">
    <property type="term" value="P:methylation"/>
    <property type="evidence" value="ECO:0007669"/>
    <property type="project" value="UniProtKB-KW"/>
</dbReference>
<protein>
    <submittedName>
        <fullName evidence="2">Methyltransferase domain-containing protein</fullName>
    </submittedName>
</protein>
<dbReference type="OrthoDB" id="9791837at2"/>
<reference evidence="3" key="1">
    <citation type="submission" date="2019-08" db="EMBL/GenBank/DDBJ databases">
        <title>Complete Genome Sequence of the Polysaccharide-Degrading Rumen Bacterium Pseudobutyrivibrio xylanivorans MA3014.</title>
        <authorList>
            <person name="Palevich N."/>
            <person name="Maclean P.H."/>
            <person name="Kelly W.J."/>
            <person name="Leahy S.C."/>
            <person name="Rakonjac J."/>
            <person name="Attwood G.T."/>
        </authorList>
    </citation>
    <scope>NUCLEOTIDE SEQUENCE [LARGE SCALE GENOMIC DNA]</scope>
    <source>
        <strain evidence="3">MA3014</strain>
    </source>
</reference>
<dbReference type="EMBL" id="CP043028">
    <property type="protein sequence ID" value="QFJ54994.1"/>
    <property type="molecule type" value="Genomic_DNA"/>
</dbReference>
<accession>A0A5P6VUS0</accession>
<evidence type="ECO:0000259" key="1">
    <source>
        <dbReference type="Pfam" id="PF08241"/>
    </source>
</evidence>
<dbReference type="Pfam" id="PF08241">
    <property type="entry name" value="Methyltransf_11"/>
    <property type="match status" value="1"/>
</dbReference>
<dbReference type="Gene3D" id="3.40.50.150">
    <property type="entry name" value="Vaccinia Virus protein VP39"/>
    <property type="match status" value="1"/>
</dbReference>
<name>A0A5P6VUS0_PSEXY</name>
<evidence type="ECO:0000313" key="2">
    <source>
        <dbReference type="EMBL" id="QFJ54994.1"/>
    </source>
</evidence>
<dbReference type="InterPro" id="IPR013216">
    <property type="entry name" value="Methyltransf_11"/>
</dbReference>
<dbReference type="RefSeq" id="WP_151623447.1">
    <property type="nucleotide sequence ID" value="NZ_CP043028.1"/>
</dbReference>
<sequence length="597" mass="69182">MGYVLFGAGVCGQEAIKFLGKENIECFLDNNPSCNDIEGIPVYRFDDAKNNYYGRQIVISVKEKYFDVIKDQLLNNGFDYTSYEKLRFEIIREKLLNRPDYISIYKKTINWIKNNSIFNQGIRVTSDCLVSYPEVTGYYIPTLLRWGYRELAISYANWLISIQKEDGSWYDAYDKNPYIFDTAQILKGLIAIREIIPSVDRNIIRGCEWILSCMTNEGRLVTPSKEAWGDDKNICDEVIHIYCISPIIEAGRVLNRPEFIEKANEIWGFYRKNYYDKIMNFSLLSHFYAYLMEALFDIGEIDMCEQAMNSISKFQKESGAIPALNNVDWVCSTGVFQLALVWFKLGKIENGDKAFEYACKLQNESGGWFGSYLSENNLDEKNSYFPSREISWACKYFLDALYYKNFAEFNMDSDTFIDEISKNDDRYKNVLEAVKSIGKGKAKVLDIGCGKGRYLKRIIEDLPLNNYYAVDISPYVMKYINDERIECKQGTLTNIQFPDDYFDCVYTCEALEHSIDIDSAIREMSRVTRAGGLIVVVDKNKKKLGQLDIGEWEQWFDINELRSIMEKYCSEVKVNNDISYENKKADGLFVAWIGTVK</sequence>
<dbReference type="GO" id="GO:0008757">
    <property type="term" value="F:S-adenosylmethionine-dependent methyltransferase activity"/>
    <property type="evidence" value="ECO:0007669"/>
    <property type="project" value="InterPro"/>
</dbReference>
<dbReference type="KEGG" id="pxv:FXF36_09030"/>
<dbReference type="InterPro" id="IPR008930">
    <property type="entry name" value="Terpenoid_cyclase/PrenylTrfase"/>
</dbReference>